<protein>
    <submittedName>
        <fullName evidence="1">Type 2 lantibiotic, mersacidin/lichenicidin family protein</fullName>
    </submittedName>
</protein>
<dbReference type="GeneID" id="42694007"/>
<dbReference type="AlphaFoldDB" id="A0A1S8KQ02"/>
<sequence length="75" mass="8422">MKNKVNNWKTPVYEKEEDYDNPAGDIFRELKSDDIDKVMASGTANTYCRCYSGRHSCGRACTITAECPVFTVACC</sequence>
<accession>A0A1S8KQ02</accession>
<dbReference type="RefSeq" id="WP_004635387.1">
    <property type="nucleotide sequence ID" value="NZ_CBCRTD010000008.1"/>
</dbReference>
<proteinExistence type="predicted"/>
<dbReference type="NCBIfam" id="NF000539">
    <property type="entry name" value="plantaricin"/>
    <property type="match status" value="1"/>
</dbReference>
<gene>
    <name evidence="1" type="ORF">BWX42_07635</name>
</gene>
<name>A0A1S8KQ02_9LACT</name>
<dbReference type="Proteomes" id="UP000190409">
    <property type="component" value="Unassembled WGS sequence"/>
</dbReference>
<reference evidence="1 2" key="1">
    <citation type="submission" date="2017-01" db="EMBL/GenBank/DDBJ databases">
        <title>Complete Genome Sequence of Dolosigranulum pigrum isolated from a Patient with interstitial lung disease.</title>
        <authorList>
            <person name="Mukhopadhyay R."/>
            <person name="Joaquin J."/>
            <person name="Hogue R."/>
            <person name="Fitzgerald S."/>
            <person name="Jospin G."/>
            <person name="Eisen J.A."/>
            <person name="Chaturvedi V."/>
        </authorList>
    </citation>
    <scope>NUCLEOTIDE SEQUENCE [LARGE SCALE GENOMIC DNA]</scope>
    <source>
        <strain evidence="1 2">15S00348</strain>
    </source>
</reference>
<evidence type="ECO:0000313" key="2">
    <source>
        <dbReference type="Proteomes" id="UP000190409"/>
    </source>
</evidence>
<comment type="caution">
    <text evidence="1">The sequence shown here is derived from an EMBL/GenBank/DDBJ whole genome shotgun (WGS) entry which is preliminary data.</text>
</comment>
<dbReference type="EMBL" id="MUYF01000003">
    <property type="protein sequence ID" value="OOL81575.1"/>
    <property type="molecule type" value="Genomic_DNA"/>
</dbReference>
<organism evidence="1 2">
    <name type="scientific">Dolosigranulum pigrum</name>
    <dbReference type="NCBI Taxonomy" id="29394"/>
    <lineage>
        <taxon>Bacteria</taxon>
        <taxon>Bacillati</taxon>
        <taxon>Bacillota</taxon>
        <taxon>Bacilli</taxon>
        <taxon>Lactobacillales</taxon>
        <taxon>Carnobacteriaceae</taxon>
        <taxon>Dolosigranulum</taxon>
    </lineage>
</organism>
<evidence type="ECO:0000313" key="1">
    <source>
        <dbReference type="EMBL" id="OOL81575.1"/>
    </source>
</evidence>